<keyword evidence="3" id="KW-1185">Reference proteome</keyword>
<protein>
    <submittedName>
        <fullName evidence="2">Pimeloyl-ACP methyl ester carboxylesterase</fullName>
    </submittedName>
</protein>
<evidence type="ECO:0000313" key="2">
    <source>
        <dbReference type="EMBL" id="SHG01775.1"/>
    </source>
</evidence>
<feature type="domain" description="AB hydrolase-1" evidence="1">
    <location>
        <begin position="67"/>
        <end position="192"/>
    </location>
</feature>
<dbReference type="RefSeq" id="WP_072865088.1">
    <property type="nucleotide sequence ID" value="NZ_FQUX01000011.1"/>
</dbReference>
<sequence>MTKTTWVCIILICFCFVSFGQKSLDGIKKEYDSLTKNTKYGNNPDAGKYYDIRGFKMYCETYGEGEPLLLIHGNGASISAFVKQIPFFSKKYKVIVADSRNHGKSTDKLDSLSYEMMADDYAALLSQMKIDSAYVLGWSDGGVNGLLLAIRHPEKVKKMVITGTNLQPDSSAVSPDVLKRVTRTYNMFEKMFSGKEAKTPLDSIVYKYIKLLVEQPNIAEEELHKIRIPTLVVGGDHDVIKPDHTLKIFKNIPNAYLWILPNSGHYTLVTRTDEFNNIANDFFTTKYRKIEDRDRDF</sequence>
<name>A0A1M5GDD6_9FLAO</name>
<dbReference type="Proteomes" id="UP000184406">
    <property type="component" value="Unassembled WGS sequence"/>
</dbReference>
<dbReference type="PANTHER" id="PTHR43798">
    <property type="entry name" value="MONOACYLGLYCEROL LIPASE"/>
    <property type="match status" value="1"/>
</dbReference>
<dbReference type="InterPro" id="IPR029058">
    <property type="entry name" value="AB_hydrolase_fold"/>
</dbReference>
<reference evidence="3" key="1">
    <citation type="submission" date="2016-11" db="EMBL/GenBank/DDBJ databases">
        <authorList>
            <person name="Varghese N."/>
            <person name="Submissions S."/>
        </authorList>
    </citation>
    <scope>NUCLEOTIDE SEQUENCE [LARGE SCALE GENOMIC DNA]</scope>
    <source>
        <strain evidence="3">DSM 17539</strain>
    </source>
</reference>
<dbReference type="Gene3D" id="3.40.50.1820">
    <property type="entry name" value="alpha/beta hydrolase"/>
    <property type="match status" value="1"/>
</dbReference>
<dbReference type="AlphaFoldDB" id="A0A1M5GDD6"/>
<organism evidence="2 3">
    <name type="scientific">Arenibacter palladensis</name>
    <dbReference type="NCBI Taxonomy" id="237373"/>
    <lineage>
        <taxon>Bacteria</taxon>
        <taxon>Pseudomonadati</taxon>
        <taxon>Bacteroidota</taxon>
        <taxon>Flavobacteriia</taxon>
        <taxon>Flavobacteriales</taxon>
        <taxon>Flavobacteriaceae</taxon>
        <taxon>Arenibacter</taxon>
    </lineage>
</organism>
<accession>A0A1M5GDD6</accession>
<dbReference type="OrthoDB" id="2247630at2"/>
<evidence type="ECO:0000313" key="3">
    <source>
        <dbReference type="Proteomes" id="UP000184406"/>
    </source>
</evidence>
<dbReference type="Pfam" id="PF00561">
    <property type="entry name" value="Abhydrolase_1"/>
    <property type="match status" value="1"/>
</dbReference>
<dbReference type="EMBL" id="FQUX01000011">
    <property type="protein sequence ID" value="SHG01775.1"/>
    <property type="molecule type" value="Genomic_DNA"/>
</dbReference>
<evidence type="ECO:0000259" key="1">
    <source>
        <dbReference type="Pfam" id="PF00561"/>
    </source>
</evidence>
<proteinExistence type="predicted"/>
<dbReference type="SUPFAM" id="SSF53474">
    <property type="entry name" value="alpha/beta-Hydrolases"/>
    <property type="match status" value="1"/>
</dbReference>
<dbReference type="InterPro" id="IPR000073">
    <property type="entry name" value="AB_hydrolase_1"/>
</dbReference>
<dbReference type="PRINTS" id="PR00111">
    <property type="entry name" value="ABHYDROLASE"/>
</dbReference>
<dbReference type="InterPro" id="IPR050266">
    <property type="entry name" value="AB_hydrolase_sf"/>
</dbReference>
<gene>
    <name evidence="2" type="ORF">SAMN03080594_11111</name>
</gene>